<name>A0A1E5XLM0_9HYPH</name>
<protein>
    <recommendedName>
        <fullName evidence="5">DUF2157 domain-containing protein</fullName>
    </recommendedName>
</protein>
<feature type="transmembrane region" description="Helical" evidence="2">
    <location>
        <begin position="155"/>
        <end position="176"/>
    </location>
</feature>
<feature type="transmembrane region" description="Helical" evidence="2">
    <location>
        <begin position="34"/>
        <end position="55"/>
    </location>
</feature>
<feature type="transmembrane region" description="Helical" evidence="2">
    <location>
        <begin position="188"/>
        <end position="210"/>
    </location>
</feature>
<proteinExistence type="predicted"/>
<dbReference type="RefSeq" id="WP_069911358.1">
    <property type="nucleotide sequence ID" value="NZ_LAJE02000285.1"/>
</dbReference>
<evidence type="ECO:0008006" key="5">
    <source>
        <dbReference type="Google" id="ProtNLM"/>
    </source>
</evidence>
<reference evidence="3 4" key="1">
    <citation type="journal article" date="2015" name="Genome Announc.">
        <title>Genome Assemblies of Three Soil-Associated Devosia species: D. insulae, D. limi, and D. soli.</title>
        <authorList>
            <person name="Hassan Y.I."/>
            <person name="Lepp D."/>
            <person name="Zhou T."/>
        </authorList>
    </citation>
    <scope>NUCLEOTIDE SEQUENCE [LARGE SCALE GENOMIC DNA]</scope>
    <source>
        <strain evidence="3 4">DS-56</strain>
    </source>
</reference>
<evidence type="ECO:0000256" key="2">
    <source>
        <dbReference type="SAM" id="Phobius"/>
    </source>
</evidence>
<feature type="transmembrane region" description="Helical" evidence="2">
    <location>
        <begin position="243"/>
        <end position="262"/>
    </location>
</feature>
<evidence type="ECO:0000313" key="4">
    <source>
        <dbReference type="Proteomes" id="UP000095463"/>
    </source>
</evidence>
<feature type="region of interest" description="Disordered" evidence="1">
    <location>
        <begin position="296"/>
        <end position="315"/>
    </location>
</feature>
<keyword evidence="2" id="KW-0472">Membrane</keyword>
<keyword evidence="2" id="KW-0812">Transmembrane</keyword>
<feature type="transmembrane region" description="Helical" evidence="2">
    <location>
        <begin position="216"/>
        <end position="236"/>
    </location>
</feature>
<evidence type="ECO:0000256" key="1">
    <source>
        <dbReference type="SAM" id="MobiDB-lite"/>
    </source>
</evidence>
<organism evidence="3 4">
    <name type="scientific">Devosia insulae DS-56</name>
    <dbReference type="NCBI Taxonomy" id="1116389"/>
    <lineage>
        <taxon>Bacteria</taxon>
        <taxon>Pseudomonadati</taxon>
        <taxon>Pseudomonadota</taxon>
        <taxon>Alphaproteobacteria</taxon>
        <taxon>Hyphomicrobiales</taxon>
        <taxon>Devosiaceae</taxon>
        <taxon>Devosia</taxon>
    </lineage>
</organism>
<feature type="transmembrane region" description="Helical" evidence="2">
    <location>
        <begin position="86"/>
        <end position="107"/>
    </location>
</feature>
<feature type="transmembrane region" description="Helical" evidence="2">
    <location>
        <begin position="119"/>
        <end position="143"/>
    </location>
</feature>
<keyword evidence="2" id="KW-1133">Transmembrane helix</keyword>
<dbReference type="Proteomes" id="UP000095463">
    <property type="component" value="Unassembled WGS sequence"/>
</dbReference>
<feature type="transmembrane region" description="Helical" evidence="2">
    <location>
        <begin position="268"/>
        <end position="288"/>
    </location>
</feature>
<dbReference type="AlphaFoldDB" id="A0A1E5XLM0"/>
<keyword evidence="4" id="KW-1185">Reference proteome</keyword>
<feature type="transmembrane region" description="Helical" evidence="2">
    <location>
        <begin position="62"/>
        <end position="80"/>
    </location>
</feature>
<gene>
    <name evidence="3" type="ORF">VW23_026000</name>
</gene>
<dbReference type="OrthoDB" id="7264924at2"/>
<sequence length="315" mass="32501">MKVTLDLDDLVRRGELTQAEADRLKGFAKADTGALGTNILLSFGASAIVIGLGALFPTAETAIVLGGLLLALGLVLRFAGIERWTLFGQVCVTIGALALSGGISLLAQGSVPINLAIGAGLAVAAVAARSGLLAALSVIMLTATVGGATAYNGSFFWQPALTIGILAALTLGLYLLSLRLPPDYERLAIIAARVAILMLNFGFLIGSLFGDDALNLPPLAFSVAWALVLIVTGFWAIRANRRWVVNAAAVFGAIHFFIQWFATLGPSPISIIGGGLLLVGFGFAIRWFNRMPSMKPASEGSVTIPESVAGPGGAA</sequence>
<accession>A0A1E5XLM0</accession>
<comment type="caution">
    <text evidence="3">The sequence shown here is derived from an EMBL/GenBank/DDBJ whole genome shotgun (WGS) entry which is preliminary data.</text>
</comment>
<evidence type="ECO:0000313" key="3">
    <source>
        <dbReference type="EMBL" id="OEO29475.1"/>
    </source>
</evidence>
<dbReference type="EMBL" id="LAJE02000285">
    <property type="protein sequence ID" value="OEO29475.1"/>
    <property type="molecule type" value="Genomic_DNA"/>
</dbReference>